<keyword evidence="2" id="KW-1185">Reference proteome</keyword>
<evidence type="ECO:0000313" key="2">
    <source>
        <dbReference type="Proteomes" id="UP001177670"/>
    </source>
</evidence>
<dbReference type="EMBL" id="JAHYIQ010000030">
    <property type="protein sequence ID" value="KAK1120597.1"/>
    <property type="molecule type" value="Genomic_DNA"/>
</dbReference>
<dbReference type="AlphaFoldDB" id="A0AA40FK46"/>
<proteinExistence type="predicted"/>
<name>A0AA40FK46_9HYME</name>
<evidence type="ECO:0000313" key="1">
    <source>
        <dbReference type="EMBL" id="KAK1120597.1"/>
    </source>
</evidence>
<dbReference type="Proteomes" id="UP001177670">
    <property type="component" value="Unassembled WGS sequence"/>
</dbReference>
<protein>
    <submittedName>
        <fullName evidence="1">Uncharacterized protein</fullName>
    </submittedName>
</protein>
<gene>
    <name evidence="1" type="ORF">K0M31_012203</name>
</gene>
<reference evidence="1" key="1">
    <citation type="submission" date="2021-10" db="EMBL/GenBank/DDBJ databases">
        <title>Melipona bicolor Genome sequencing and assembly.</title>
        <authorList>
            <person name="Araujo N.S."/>
            <person name="Arias M.C."/>
        </authorList>
    </citation>
    <scope>NUCLEOTIDE SEQUENCE</scope>
    <source>
        <strain evidence="1">USP_2M_L1-L4_2017</strain>
        <tissue evidence="1">Whole body</tissue>
    </source>
</reference>
<comment type="caution">
    <text evidence="1">The sequence shown here is derived from an EMBL/GenBank/DDBJ whole genome shotgun (WGS) entry which is preliminary data.</text>
</comment>
<sequence length="102" mass="11756">MPNRLEVDKLVISRSSASNRHRNERVWSAKSNESVVNTGVEGFNCFYGNSNGNVVNESENEDRIRSSRYIKNNNNKERNSYCLLKMMLLKLALFLMREAAII</sequence>
<accession>A0AA40FK46</accession>
<organism evidence="1 2">
    <name type="scientific">Melipona bicolor</name>
    <dbReference type="NCBI Taxonomy" id="60889"/>
    <lineage>
        <taxon>Eukaryota</taxon>
        <taxon>Metazoa</taxon>
        <taxon>Ecdysozoa</taxon>
        <taxon>Arthropoda</taxon>
        <taxon>Hexapoda</taxon>
        <taxon>Insecta</taxon>
        <taxon>Pterygota</taxon>
        <taxon>Neoptera</taxon>
        <taxon>Endopterygota</taxon>
        <taxon>Hymenoptera</taxon>
        <taxon>Apocrita</taxon>
        <taxon>Aculeata</taxon>
        <taxon>Apoidea</taxon>
        <taxon>Anthophila</taxon>
        <taxon>Apidae</taxon>
        <taxon>Melipona</taxon>
    </lineage>
</organism>